<feature type="domain" description="NB-ARC" evidence="2">
    <location>
        <begin position="388"/>
        <end position="561"/>
    </location>
</feature>
<feature type="compositionally biased region" description="Low complexity" evidence="1">
    <location>
        <begin position="1048"/>
        <end position="1064"/>
    </location>
</feature>
<dbReference type="PANTHER" id="PTHR48187">
    <property type="entry name" value="LD21810P"/>
    <property type="match status" value="1"/>
</dbReference>
<evidence type="ECO:0000259" key="2">
    <source>
        <dbReference type="Pfam" id="PF00931"/>
    </source>
</evidence>
<feature type="region of interest" description="Disordered" evidence="1">
    <location>
        <begin position="1249"/>
        <end position="1293"/>
    </location>
</feature>
<feature type="compositionally biased region" description="Polar residues" evidence="1">
    <location>
        <begin position="719"/>
        <end position="729"/>
    </location>
</feature>
<feature type="compositionally biased region" description="Low complexity" evidence="1">
    <location>
        <begin position="1019"/>
        <end position="1030"/>
    </location>
</feature>
<dbReference type="InterPro" id="IPR027417">
    <property type="entry name" value="P-loop_NTPase"/>
</dbReference>
<organism evidence="3 4">
    <name type="scientific">Ajellomyces capsulatus (strain H88)</name>
    <name type="common">Darling's disease fungus</name>
    <name type="synonym">Histoplasma capsulatum</name>
    <dbReference type="NCBI Taxonomy" id="544711"/>
    <lineage>
        <taxon>Eukaryota</taxon>
        <taxon>Fungi</taxon>
        <taxon>Dikarya</taxon>
        <taxon>Ascomycota</taxon>
        <taxon>Pezizomycotina</taxon>
        <taxon>Eurotiomycetes</taxon>
        <taxon>Eurotiomycetidae</taxon>
        <taxon>Onygenales</taxon>
        <taxon>Ajellomycetaceae</taxon>
        <taxon>Histoplasma</taxon>
    </lineage>
</organism>
<name>A0A8A1LF81_AJEC8</name>
<feature type="compositionally biased region" description="Polar residues" evidence="1">
    <location>
        <begin position="1135"/>
        <end position="1155"/>
    </location>
</feature>
<evidence type="ECO:0000256" key="1">
    <source>
        <dbReference type="SAM" id="MobiDB-lite"/>
    </source>
</evidence>
<feature type="region of interest" description="Disordered" evidence="1">
    <location>
        <begin position="937"/>
        <end position="974"/>
    </location>
</feature>
<accession>A0A8A1LF81</accession>
<dbReference type="Pfam" id="PF00931">
    <property type="entry name" value="NB-ARC"/>
    <property type="match status" value="1"/>
</dbReference>
<evidence type="ECO:0000313" key="4">
    <source>
        <dbReference type="Proteomes" id="UP000663419"/>
    </source>
</evidence>
<feature type="region of interest" description="Disordered" evidence="1">
    <location>
        <begin position="1019"/>
        <end position="1067"/>
    </location>
</feature>
<dbReference type="VEuPathDB" id="FungiDB:I7I53_08437"/>
<evidence type="ECO:0000313" key="3">
    <source>
        <dbReference type="EMBL" id="QSS52709.1"/>
    </source>
</evidence>
<reference evidence="3" key="1">
    <citation type="submission" date="2021-01" db="EMBL/GenBank/DDBJ databases">
        <title>Chromosome-level genome assembly of a human fungal pathogen reveals clustering of transcriptionally co-regulated genes.</title>
        <authorList>
            <person name="Voorhies M."/>
            <person name="Cohen S."/>
            <person name="Shea T.P."/>
            <person name="Petrus S."/>
            <person name="Munoz J.F."/>
            <person name="Poplawski S."/>
            <person name="Goldman W.E."/>
            <person name="Michael T."/>
            <person name="Cuomo C.A."/>
            <person name="Sil A."/>
            <person name="Beyhan S."/>
        </authorList>
    </citation>
    <scope>NUCLEOTIDE SEQUENCE</scope>
    <source>
        <strain evidence="3">H88</strain>
    </source>
</reference>
<dbReference type="Gene3D" id="3.40.50.1820">
    <property type="entry name" value="alpha/beta hydrolase"/>
    <property type="match status" value="1"/>
</dbReference>
<feature type="region of interest" description="Disordered" evidence="1">
    <location>
        <begin position="1405"/>
        <end position="1467"/>
    </location>
</feature>
<dbReference type="Gene3D" id="3.40.50.300">
    <property type="entry name" value="P-loop containing nucleotide triphosphate hydrolases"/>
    <property type="match status" value="1"/>
</dbReference>
<dbReference type="SUPFAM" id="SSF53474">
    <property type="entry name" value="alpha/beta-Hydrolases"/>
    <property type="match status" value="1"/>
</dbReference>
<feature type="region of interest" description="Disordered" evidence="1">
    <location>
        <begin position="858"/>
        <end position="893"/>
    </location>
</feature>
<feature type="compositionally biased region" description="Low complexity" evidence="1">
    <location>
        <begin position="1093"/>
        <end position="1108"/>
    </location>
</feature>
<dbReference type="PANTHER" id="PTHR48187:SF2">
    <property type="entry name" value="LD21810P"/>
    <property type="match status" value="1"/>
</dbReference>
<dbReference type="Proteomes" id="UP000663419">
    <property type="component" value="Chromosome 2"/>
</dbReference>
<feature type="region of interest" description="Disordered" evidence="1">
    <location>
        <begin position="716"/>
        <end position="742"/>
    </location>
</feature>
<dbReference type="InterPro" id="IPR002182">
    <property type="entry name" value="NB-ARC"/>
</dbReference>
<dbReference type="SUPFAM" id="SSF52540">
    <property type="entry name" value="P-loop containing nucleoside triphosphate hydrolases"/>
    <property type="match status" value="1"/>
</dbReference>
<feature type="compositionally biased region" description="Basic and acidic residues" evidence="1">
    <location>
        <begin position="1037"/>
        <end position="1047"/>
    </location>
</feature>
<feature type="compositionally biased region" description="Polar residues" evidence="1">
    <location>
        <begin position="1324"/>
        <end position="1343"/>
    </location>
</feature>
<gene>
    <name evidence="3" type="ORF">I7I53_08437</name>
</gene>
<protein>
    <submittedName>
        <fullName evidence="3">LipA and NB-ARC domain-containing protein</fullName>
    </submittedName>
</protein>
<sequence>MGSNTAKRLNVKEFGLTEVYRCAEPLVPQVDIVFVHGLNGTSYNTWATKKPEVFWPGDLLPHTLKGQNVRILTYGYDANVTSFARGTSKERLHNHAEHLAGQLIANRNLQDAVERPIIFVCHSLGGIVVKKTLLYCEHLRHPRTQHIRSTYVSTYAILFMGTPHNGSDLANLGTAIQTIFSLVPRKLFDTTPTLLKTLRPDNEILQNVNRQFAEIMGRYRIYFFHESKPMDLKGTRKFIVEESSAAPVIEGVERMGIEADHTSMCRFESEKSPGYEAVAEAILRYTREAPGEIANRWAQEHRARRNNMREEAERLLYMDDVMRRSMDRLDSLGNSISSLHTGQNSELIPITRSQLMSSAELPPPQETGEPLLVAPPGFHPNSIFVGMEKELEELHNRLFRMKKRAEDVVSVLIYGGSGSGKTHLARQYVFKQRTTYTGGIFWIDARSRESCCQCFWDIAERVSSTLQNETPDPDWRDRDKYISKVLKWFSSKQNWLVVFDGVSCDDDDEINGFKTFIPYNTNSSIIYTSVDRTLRKKRRLFEPFGLKVRPLSVEDARKLLFKDLNIKQPTAEQVRKATELVEHFECLPLAIHAMGHRLSATGKAIEKFRIKPQTTDKRLAEPYRGIMADLQNNQHMEAINLITVLSFFGHDVPVGMIHLGRKALFECGVEIRAPEEDGSSGRHIDNTFAILIRYGLLERALDPYFLNEQSPIIRRSTELSDSQPTSELDSSQTSGSQNTSSIRGNSSIDVVKIHTVVQTFFRDELSRLGVGAFAWWLIVSTRLFLTSYANATARIRTQQAPGLVKDFGQYETHASVLLGFYKQLRPHKGNPDLPPDLVPLNHALSQVKNGISEEIKHRSPVASQQLIKQQKSIFDRTSSTSSMPDTPTSGSSRFTWEMDVDHEKTHSPIEYISSRQSTQHFPSTISQNLPLPVAEDQGYESDLEGSRTAPAMSPVPSQTTEVPTSPTVGQEEGDWKVVAKPTKPKSQSFLGSVTYRLGIRRIRGQRNLGSYRPVHPVVSVSGVHGQGSSSRLKINNRKQESPARSHAEASLAAMHQASAASATSRGEGVRNMNFKATQKENAPTYANVVAGKRPSASSSPIRFSPPISWGSDNQHVENPVAVHPRSAPSHHGWSPRSSSDQLTNSYHSEFGTGSSWKRPEIERVATPPSRFHSRHPSHSSEGSSGNILGLQDATPQHLLTAPASRPLPYEADIAITRPRYSSVIVPPPATQGLGVASYPNAGAYGNSMGQPIPTGYSSQPMSRNGSAQSSQSLHTEPTRIPPKFSPSLGKRRSSPLVNFAQSDVSRLDTRSPQMIYGRGGGTAIVSSPSSPNSFEANAMSRASSGPGMMVDSGDGVTRSFVEFSRGPSMQHIRFGEHEPINIADARMRSGVYENPTYAGQGVGAALKRSTSPPYPDQNLMPSASDDNKLQSLIGGPLENIGNFPFRRRFRSGSSPARPDMDGYLHRQ</sequence>
<feature type="compositionally biased region" description="Polar residues" evidence="1">
    <location>
        <begin position="955"/>
        <end position="968"/>
    </location>
</feature>
<feature type="compositionally biased region" description="Low complexity" evidence="1">
    <location>
        <begin position="877"/>
        <end position="892"/>
    </location>
</feature>
<feature type="region of interest" description="Disordered" evidence="1">
    <location>
        <begin position="1090"/>
        <end position="1189"/>
    </location>
</feature>
<feature type="region of interest" description="Disordered" evidence="1">
    <location>
        <begin position="1322"/>
        <end position="1346"/>
    </location>
</feature>
<feature type="compositionally biased region" description="Polar residues" evidence="1">
    <location>
        <begin position="861"/>
        <end position="876"/>
    </location>
</feature>
<feature type="compositionally biased region" description="Polar residues" evidence="1">
    <location>
        <begin position="1255"/>
        <end position="1275"/>
    </location>
</feature>
<dbReference type="GO" id="GO:0043531">
    <property type="term" value="F:ADP binding"/>
    <property type="evidence" value="ECO:0007669"/>
    <property type="project" value="InterPro"/>
</dbReference>
<feature type="compositionally biased region" description="Basic and acidic residues" evidence="1">
    <location>
        <begin position="1458"/>
        <end position="1467"/>
    </location>
</feature>
<dbReference type="EMBL" id="CP069103">
    <property type="protein sequence ID" value="QSS52709.1"/>
    <property type="molecule type" value="Genomic_DNA"/>
</dbReference>
<proteinExistence type="predicted"/>
<dbReference type="InterPro" id="IPR029058">
    <property type="entry name" value="AB_hydrolase_fold"/>
</dbReference>
<feature type="compositionally biased region" description="Low complexity" evidence="1">
    <location>
        <begin position="730"/>
        <end position="741"/>
    </location>
</feature>